<evidence type="ECO:0000259" key="5">
    <source>
        <dbReference type="Pfam" id="PF04991"/>
    </source>
</evidence>
<keyword evidence="4" id="KW-0472">Membrane</keyword>
<dbReference type="InterPro" id="IPR052613">
    <property type="entry name" value="LicD_transferase"/>
</dbReference>
<dbReference type="InterPro" id="IPR055105">
    <property type="entry name" value="FKRP_N"/>
</dbReference>
<feature type="region of interest" description="Disordered" evidence="3">
    <location>
        <begin position="1"/>
        <end position="20"/>
    </location>
</feature>
<keyword evidence="4" id="KW-0812">Transmembrane</keyword>
<dbReference type="Proteomes" id="UP000197619">
    <property type="component" value="Unassembled WGS sequence"/>
</dbReference>
<gene>
    <name evidence="7" type="primary">FKRP</name>
    <name evidence="7" type="ORF">RLOC_00011293</name>
</gene>
<dbReference type="Pfam" id="PF22921">
    <property type="entry name" value="FKRP_N"/>
    <property type="match status" value="1"/>
</dbReference>
<comment type="similarity">
    <text evidence="1">Belongs to the LicD transferase family.</text>
</comment>
<protein>
    <recommendedName>
        <fullName evidence="2">Ribitol-5-phosphate transferase</fullName>
    </recommendedName>
</protein>
<dbReference type="PANTHER" id="PTHR13627">
    <property type="entry name" value="FUKUTIN RELATED PROTEIN"/>
    <property type="match status" value="1"/>
</dbReference>
<dbReference type="EMBL" id="MUZQ01000626">
    <property type="protein sequence ID" value="OWK50070.1"/>
    <property type="molecule type" value="Genomic_DNA"/>
</dbReference>
<feature type="domain" description="FKRP stem" evidence="6">
    <location>
        <begin position="126"/>
        <end position="359"/>
    </location>
</feature>
<dbReference type="PANTHER" id="PTHR13627:SF31">
    <property type="entry name" value="RIBITOL 5-PHOSPHATE TRANSFERASE FKRP"/>
    <property type="match status" value="1"/>
</dbReference>
<dbReference type="GO" id="GO:0035269">
    <property type="term" value="P:protein O-linked glycosylation via mannose"/>
    <property type="evidence" value="ECO:0007669"/>
    <property type="project" value="TreeGrafter"/>
</dbReference>
<evidence type="ECO:0000313" key="7">
    <source>
        <dbReference type="EMBL" id="OWK50070.1"/>
    </source>
</evidence>
<name>A0A218U984_9PASE</name>
<evidence type="ECO:0000259" key="6">
    <source>
        <dbReference type="Pfam" id="PF22921"/>
    </source>
</evidence>
<dbReference type="AlphaFoldDB" id="A0A218U984"/>
<accession>A0A218U984</accession>
<evidence type="ECO:0000313" key="8">
    <source>
        <dbReference type="Proteomes" id="UP000197619"/>
    </source>
</evidence>
<evidence type="ECO:0000256" key="3">
    <source>
        <dbReference type="SAM" id="MobiDB-lite"/>
    </source>
</evidence>
<feature type="transmembrane region" description="Helical" evidence="4">
    <location>
        <begin position="95"/>
        <end position="115"/>
    </location>
</feature>
<keyword evidence="8" id="KW-1185">Reference proteome</keyword>
<comment type="caution">
    <text evidence="7">The sequence shown here is derived from an EMBL/GenBank/DDBJ whole genome shotgun (WGS) entry which is preliminary data.</text>
</comment>
<evidence type="ECO:0000256" key="1">
    <source>
        <dbReference type="ARBA" id="ARBA00010623"/>
    </source>
</evidence>
<sequence>MAPAAATPPRSPPVSPLSPDVPAVPAVPSLSSLSPLSPLSPRCPRRPLPVPPLMRGAAAIVTCSSALSASQRPFSASNRAHSCWMKCRMPGRLRPAALAAAIALNLLLLLFSRFLPGAPPPPPCRRSRRVPDGVPGVTVILLEFDGPEHDVAATARSFAALPGVAVLVASETPPYPPAPLPAGAAALPLRPEPHLPPPRPELAVRTRHVALVPDGARAAPGLLRRMRDALETGTAKVVAAAAGQRRPRCLELELDVKAWTARYSYAERRSDRRGELCGALDDAPAVLLLRTRDLFSLPFPLARPAAASLSLQAAARGWRLLLLPASFPAAPVPPPRRRGAEESRRRALLERFGVKLEVLPDGGRRWHGCGKETARCFGTVRAQSPEYLLAGRWTPPCCLRALRATARHVLAQLEAAGVRHWLEGGSLLGAVRHGDIVPWDYDVDVGLYRDDVPKCRWLAAVAASGRPLEDPDGFLWEKAAEGEFYRVHFSRANRLHVDLWPFYVRPGAAVMTKDTWLGHRQDVEFPERFLVPLGAVPFVGVVAKAPNDPRAFLEFKFGPGAIENPEYPNPEVRRLAQDLGNKTAP</sequence>
<dbReference type="Pfam" id="PF04991">
    <property type="entry name" value="LicD"/>
    <property type="match status" value="1"/>
</dbReference>
<dbReference type="InterPro" id="IPR007074">
    <property type="entry name" value="LicD/FKTN/FKRP_NTP_transf"/>
</dbReference>
<proteinExistence type="inferred from homology"/>
<feature type="domain" description="LicD/FKTN/FKRP nucleotidyltransferase" evidence="5">
    <location>
        <begin position="415"/>
        <end position="452"/>
    </location>
</feature>
<reference evidence="7 8" key="1">
    <citation type="submission" date="2017-05" db="EMBL/GenBank/DDBJ databases">
        <title>Genome of assembly of the Bengalese finch, Lonchura striata domestica.</title>
        <authorList>
            <person name="Colquitt B.M."/>
            <person name="Brainard M.S."/>
        </authorList>
    </citation>
    <scope>NUCLEOTIDE SEQUENCE [LARGE SCALE GENOMIC DNA]</scope>
    <source>
        <strain evidence="7">White83orange57</strain>
    </source>
</reference>
<organism evidence="7 8">
    <name type="scientific">Lonchura striata</name>
    <name type="common">white-rumped munia</name>
    <dbReference type="NCBI Taxonomy" id="40157"/>
    <lineage>
        <taxon>Eukaryota</taxon>
        <taxon>Metazoa</taxon>
        <taxon>Chordata</taxon>
        <taxon>Craniata</taxon>
        <taxon>Vertebrata</taxon>
        <taxon>Euteleostomi</taxon>
        <taxon>Archelosauria</taxon>
        <taxon>Archosauria</taxon>
        <taxon>Dinosauria</taxon>
        <taxon>Saurischia</taxon>
        <taxon>Theropoda</taxon>
        <taxon>Coelurosauria</taxon>
        <taxon>Aves</taxon>
        <taxon>Neognathae</taxon>
        <taxon>Neoaves</taxon>
        <taxon>Telluraves</taxon>
        <taxon>Australaves</taxon>
        <taxon>Passeriformes</taxon>
        <taxon>Passeroidea</taxon>
        <taxon>Estrildidae</taxon>
        <taxon>Estrildinae</taxon>
        <taxon>Lonchura</taxon>
    </lineage>
</organism>
<evidence type="ECO:0000256" key="2">
    <source>
        <dbReference type="ARBA" id="ARBA00033332"/>
    </source>
</evidence>
<dbReference type="GO" id="GO:0005794">
    <property type="term" value="C:Golgi apparatus"/>
    <property type="evidence" value="ECO:0007669"/>
    <property type="project" value="TreeGrafter"/>
</dbReference>
<keyword evidence="4" id="KW-1133">Transmembrane helix</keyword>
<evidence type="ECO:0000256" key="4">
    <source>
        <dbReference type="SAM" id="Phobius"/>
    </source>
</evidence>